<feature type="compositionally biased region" description="Polar residues" evidence="9">
    <location>
        <begin position="485"/>
        <end position="498"/>
    </location>
</feature>
<keyword evidence="3" id="KW-0813">Transport</keyword>
<organism evidence="12 13">
    <name type="scientific">Corynebacterium choanae</name>
    <dbReference type="NCBI Taxonomy" id="1862358"/>
    <lineage>
        <taxon>Bacteria</taxon>
        <taxon>Bacillati</taxon>
        <taxon>Actinomycetota</taxon>
        <taxon>Actinomycetes</taxon>
        <taxon>Mycobacteriales</taxon>
        <taxon>Corynebacteriaceae</taxon>
        <taxon>Corynebacterium</taxon>
    </lineage>
</organism>
<dbReference type="EMBL" id="CP033896">
    <property type="protein sequence ID" value="AZA13046.1"/>
    <property type="molecule type" value="Genomic_DNA"/>
</dbReference>
<feature type="transmembrane region" description="Helical" evidence="10">
    <location>
        <begin position="82"/>
        <end position="100"/>
    </location>
</feature>
<feature type="transmembrane region" description="Helical" evidence="10">
    <location>
        <begin position="293"/>
        <end position="310"/>
    </location>
</feature>
<accession>A0A3G6J503</accession>
<reference evidence="12 13" key="1">
    <citation type="submission" date="2018-11" db="EMBL/GenBank/DDBJ databases">
        <authorList>
            <person name="Kleinhagauer T."/>
            <person name="Glaeser S.P."/>
            <person name="Spergser J."/>
            <person name="Ruckert C."/>
            <person name="Kaempfer P."/>
            <person name="Busse H.-J."/>
        </authorList>
    </citation>
    <scope>NUCLEOTIDE SEQUENCE [LARGE SCALE GENOMIC DNA]</scope>
    <source>
        <strain evidence="12 13">200CH</strain>
    </source>
</reference>
<feature type="transmembrane region" description="Helical" evidence="10">
    <location>
        <begin position="46"/>
        <end position="70"/>
    </location>
</feature>
<feature type="region of interest" description="Disordered" evidence="9">
    <location>
        <begin position="482"/>
        <end position="508"/>
    </location>
</feature>
<dbReference type="PANTHER" id="PTHR43562:SF1">
    <property type="entry name" value="NA(+)_H(+) ANTIPORTER YJBQ-RELATED"/>
    <property type="match status" value="1"/>
</dbReference>
<feature type="transmembrane region" description="Helical" evidence="10">
    <location>
        <begin position="106"/>
        <end position="125"/>
    </location>
</feature>
<protein>
    <submittedName>
        <fullName evidence="12">Glutathione-regulated potassium-efflux system protein KefB</fullName>
    </submittedName>
</protein>
<evidence type="ECO:0000256" key="6">
    <source>
        <dbReference type="ARBA" id="ARBA00022989"/>
    </source>
</evidence>
<feature type="transmembrane region" description="Helical" evidence="10">
    <location>
        <begin position="199"/>
        <end position="220"/>
    </location>
</feature>
<evidence type="ECO:0000256" key="3">
    <source>
        <dbReference type="ARBA" id="ARBA00022448"/>
    </source>
</evidence>
<proteinExistence type="inferred from homology"/>
<dbReference type="PANTHER" id="PTHR43562">
    <property type="entry name" value="NAPA-TYPE SODIUM/HYDROGEN ANTIPORTER"/>
    <property type="match status" value="1"/>
</dbReference>
<dbReference type="Proteomes" id="UP000269019">
    <property type="component" value="Chromosome"/>
</dbReference>
<comment type="subcellular location">
    <subcellularLocation>
        <location evidence="1">Membrane</location>
        <topology evidence="1">Multi-pass membrane protein</topology>
    </subcellularLocation>
</comment>
<evidence type="ECO:0000256" key="9">
    <source>
        <dbReference type="SAM" id="MobiDB-lite"/>
    </source>
</evidence>
<keyword evidence="4" id="KW-0050">Antiport</keyword>
<feature type="transmembrane region" description="Helical" evidence="10">
    <location>
        <begin position="137"/>
        <end position="159"/>
    </location>
</feature>
<evidence type="ECO:0000256" key="1">
    <source>
        <dbReference type="ARBA" id="ARBA00004141"/>
    </source>
</evidence>
<feature type="transmembrane region" description="Helical" evidence="10">
    <location>
        <begin position="165"/>
        <end position="187"/>
    </location>
</feature>
<keyword evidence="7" id="KW-0406">Ion transport</keyword>
<evidence type="ECO:0000313" key="13">
    <source>
        <dbReference type="Proteomes" id="UP000269019"/>
    </source>
</evidence>
<keyword evidence="5 10" id="KW-0812">Transmembrane</keyword>
<dbReference type="GO" id="GO:0016020">
    <property type="term" value="C:membrane"/>
    <property type="evidence" value="ECO:0007669"/>
    <property type="project" value="UniProtKB-SubCell"/>
</dbReference>
<evidence type="ECO:0000256" key="10">
    <source>
        <dbReference type="SAM" id="Phobius"/>
    </source>
</evidence>
<dbReference type="InterPro" id="IPR038770">
    <property type="entry name" value="Na+/solute_symporter_sf"/>
</dbReference>
<feature type="compositionally biased region" description="Acidic residues" evidence="9">
    <location>
        <begin position="499"/>
        <end position="508"/>
    </location>
</feature>
<keyword evidence="6 10" id="KW-1133">Transmembrane helix</keyword>
<evidence type="ECO:0000256" key="2">
    <source>
        <dbReference type="ARBA" id="ARBA00005551"/>
    </source>
</evidence>
<gene>
    <name evidence="12" type="ORF">CCHOA_03165</name>
</gene>
<feature type="domain" description="Cation/H+ exchanger transmembrane" evidence="11">
    <location>
        <begin position="68"/>
        <end position="436"/>
    </location>
</feature>
<evidence type="ECO:0000313" key="12">
    <source>
        <dbReference type="EMBL" id="AZA13046.1"/>
    </source>
</evidence>
<feature type="transmembrane region" description="Helical" evidence="10">
    <location>
        <begin position="226"/>
        <end position="249"/>
    </location>
</feature>
<dbReference type="Gene3D" id="1.20.1530.20">
    <property type="match status" value="1"/>
</dbReference>
<keyword evidence="13" id="KW-1185">Reference proteome</keyword>
<evidence type="ECO:0000256" key="4">
    <source>
        <dbReference type="ARBA" id="ARBA00022449"/>
    </source>
</evidence>
<keyword evidence="8 10" id="KW-0472">Membrane</keyword>
<dbReference type="KEGG" id="ccho:CCHOA_03165"/>
<evidence type="ECO:0000259" key="11">
    <source>
        <dbReference type="Pfam" id="PF00999"/>
    </source>
</evidence>
<evidence type="ECO:0000256" key="5">
    <source>
        <dbReference type="ARBA" id="ARBA00022692"/>
    </source>
</evidence>
<dbReference type="GO" id="GO:0015297">
    <property type="term" value="F:antiporter activity"/>
    <property type="evidence" value="ECO:0007669"/>
    <property type="project" value="UniProtKB-KW"/>
</dbReference>
<evidence type="ECO:0000256" key="8">
    <source>
        <dbReference type="ARBA" id="ARBA00023136"/>
    </source>
</evidence>
<feature type="transmembrane region" description="Helical" evidence="10">
    <location>
        <begin position="270"/>
        <end position="287"/>
    </location>
</feature>
<feature type="transmembrane region" description="Helical" evidence="10">
    <location>
        <begin position="389"/>
        <end position="407"/>
    </location>
</feature>
<dbReference type="AlphaFoldDB" id="A0A3G6J503"/>
<dbReference type="GO" id="GO:1902600">
    <property type="term" value="P:proton transmembrane transport"/>
    <property type="evidence" value="ECO:0007669"/>
    <property type="project" value="InterPro"/>
</dbReference>
<feature type="transmembrane region" description="Helical" evidence="10">
    <location>
        <begin position="348"/>
        <end position="369"/>
    </location>
</feature>
<dbReference type="Pfam" id="PF00999">
    <property type="entry name" value="Na_H_Exchanger"/>
    <property type="match status" value="1"/>
</dbReference>
<feature type="transmembrane region" description="Helical" evidence="10">
    <location>
        <begin position="419"/>
        <end position="439"/>
    </location>
</feature>
<feature type="transmembrane region" description="Helical" evidence="10">
    <location>
        <begin position="322"/>
        <end position="342"/>
    </location>
</feature>
<comment type="similarity">
    <text evidence="2">Belongs to the monovalent cation:proton antiporter 2 (CPA2) transporter (TC 2.A.37) family.</text>
</comment>
<dbReference type="InterPro" id="IPR006153">
    <property type="entry name" value="Cation/H_exchanger_TM"/>
</dbReference>
<name>A0A3G6J503_9CORY</name>
<evidence type="ECO:0000256" key="7">
    <source>
        <dbReference type="ARBA" id="ARBA00023065"/>
    </source>
</evidence>
<sequence>MAEQKQGVAVGAVHRGTRNLVAPPAHVPHKQQFGDWNSWEHMNDTMILAAGAIEADVIVSLMWITIAALASPLLSFVTGKRIPGVVFMLVLGVIIGPEVLDLAEMNASIGLLRDLGLGMLFLLAGWEIEPDKMRGRFGTSSLLTWVISLVAAFATSVAVYGPDELLRSVVLAIAVSSTAMGTLLPVIKNAGRDGTAVGKGVLVHGAIGELGPVFAMTLLLSTRATWMTLIILLLFQAGALLVAFVPRTVSRLVPWVGRAVRDGASHTSQTVMRAVIVLLTTLMAMAAVFELDVVLGAFAAGIILRALVPARARKTTEARLDVMGYGFFIPVFFITSGMSIKLDAVFDYLWAPFVGIILIGIARGLPIFLMEKFTNTGSGLQSTRDKLELALYSATGLPIIVAVTDIAVSRNLLNETQASLLVCSGVGTVLLFPLLAAVVHDRFPGDDDAQDCPVETEKQAQQDHVSYKQEVVREKIAETVKKIDASQTPRQRPKSTTVTDDEITLDKD</sequence>